<organism evidence="1 2">
    <name type="scientific">Racocetra persica</name>
    <dbReference type="NCBI Taxonomy" id="160502"/>
    <lineage>
        <taxon>Eukaryota</taxon>
        <taxon>Fungi</taxon>
        <taxon>Fungi incertae sedis</taxon>
        <taxon>Mucoromycota</taxon>
        <taxon>Glomeromycotina</taxon>
        <taxon>Glomeromycetes</taxon>
        <taxon>Diversisporales</taxon>
        <taxon>Gigasporaceae</taxon>
        <taxon>Racocetra</taxon>
    </lineage>
</organism>
<evidence type="ECO:0000313" key="1">
    <source>
        <dbReference type="EMBL" id="CAG8772412.1"/>
    </source>
</evidence>
<comment type="caution">
    <text evidence="1">The sequence shown here is derived from an EMBL/GenBank/DDBJ whole genome shotgun (WGS) entry which is preliminary data.</text>
</comment>
<sequence length="144" mass="16662">AKDTDKHEKKIEQIEDVNEDVEDDKQSCVIVECRMNKDEKKNKSNKTKVIVSMGSDEHLQTSNERKENLTLSSNQPARKIECTSRISNNLFLQTNKQIIEFENESDNSFARGQLQGQVTTCQTLLQTKFTQEELRSLLNRQNEL</sequence>
<feature type="non-terminal residue" evidence="1">
    <location>
        <position position="144"/>
    </location>
</feature>
<dbReference type="EMBL" id="CAJVQC010041169">
    <property type="protein sequence ID" value="CAG8772412.1"/>
    <property type="molecule type" value="Genomic_DNA"/>
</dbReference>
<name>A0ACA9R0Z0_9GLOM</name>
<feature type="non-terminal residue" evidence="1">
    <location>
        <position position="1"/>
    </location>
</feature>
<protein>
    <submittedName>
        <fullName evidence="1">12489_t:CDS:1</fullName>
    </submittedName>
</protein>
<accession>A0ACA9R0Z0</accession>
<evidence type="ECO:0000313" key="2">
    <source>
        <dbReference type="Proteomes" id="UP000789920"/>
    </source>
</evidence>
<proteinExistence type="predicted"/>
<reference evidence="1" key="1">
    <citation type="submission" date="2021-06" db="EMBL/GenBank/DDBJ databases">
        <authorList>
            <person name="Kallberg Y."/>
            <person name="Tangrot J."/>
            <person name="Rosling A."/>
        </authorList>
    </citation>
    <scope>NUCLEOTIDE SEQUENCE</scope>
    <source>
        <strain evidence="1">MA461A</strain>
    </source>
</reference>
<gene>
    <name evidence="1" type="ORF">RPERSI_LOCUS16573</name>
</gene>
<keyword evidence="2" id="KW-1185">Reference proteome</keyword>
<dbReference type="Proteomes" id="UP000789920">
    <property type="component" value="Unassembled WGS sequence"/>
</dbReference>